<dbReference type="RefSeq" id="WP_090253563.1">
    <property type="nucleotide sequence ID" value="NZ_FOAA01000009.1"/>
</dbReference>
<accession>A0A1H7MAX8</accession>
<dbReference type="PANTHER" id="PTHR35869">
    <property type="entry name" value="OUTER-MEMBRANE LIPOPROTEIN CARRIER PROTEIN"/>
    <property type="match status" value="1"/>
</dbReference>
<organism evidence="11 12">
    <name type="scientific">Ectothiorhodospira marina</name>
    <dbReference type="NCBI Taxonomy" id="1396821"/>
    <lineage>
        <taxon>Bacteria</taxon>
        <taxon>Pseudomonadati</taxon>
        <taxon>Pseudomonadota</taxon>
        <taxon>Gammaproteobacteria</taxon>
        <taxon>Chromatiales</taxon>
        <taxon>Ectothiorhodospiraceae</taxon>
        <taxon>Ectothiorhodospira</taxon>
    </lineage>
</organism>
<comment type="subcellular location">
    <subcellularLocation>
        <location evidence="1 10">Periplasm</location>
    </subcellularLocation>
</comment>
<dbReference type="OrthoDB" id="9787361at2"/>
<dbReference type="InterPro" id="IPR004564">
    <property type="entry name" value="OM_lipoprot_carrier_LolA-like"/>
</dbReference>
<dbReference type="GO" id="GO:0042597">
    <property type="term" value="C:periplasmic space"/>
    <property type="evidence" value="ECO:0007669"/>
    <property type="project" value="UniProtKB-SubCell"/>
</dbReference>
<evidence type="ECO:0000256" key="1">
    <source>
        <dbReference type="ARBA" id="ARBA00004418"/>
    </source>
</evidence>
<evidence type="ECO:0000256" key="2">
    <source>
        <dbReference type="ARBA" id="ARBA00007615"/>
    </source>
</evidence>
<dbReference type="PANTHER" id="PTHR35869:SF1">
    <property type="entry name" value="OUTER-MEMBRANE LIPOPROTEIN CARRIER PROTEIN"/>
    <property type="match status" value="1"/>
</dbReference>
<dbReference type="HAMAP" id="MF_00240">
    <property type="entry name" value="LolA"/>
    <property type="match status" value="1"/>
</dbReference>
<evidence type="ECO:0000256" key="4">
    <source>
        <dbReference type="ARBA" id="ARBA00014035"/>
    </source>
</evidence>
<dbReference type="GO" id="GO:0042953">
    <property type="term" value="P:lipoprotein transport"/>
    <property type="evidence" value="ECO:0007669"/>
    <property type="project" value="InterPro"/>
</dbReference>
<evidence type="ECO:0000256" key="6">
    <source>
        <dbReference type="ARBA" id="ARBA00022729"/>
    </source>
</evidence>
<dbReference type="NCBIfam" id="TIGR00547">
    <property type="entry name" value="lolA"/>
    <property type="match status" value="1"/>
</dbReference>
<evidence type="ECO:0000313" key="11">
    <source>
        <dbReference type="EMBL" id="SEL08343.1"/>
    </source>
</evidence>
<evidence type="ECO:0000256" key="10">
    <source>
        <dbReference type="HAMAP-Rule" id="MF_00240"/>
    </source>
</evidence>
<keyword evidence="12" id="KW-1185">Reference proteome</keyword>
<dbReference type="EMBL" id="FOAA01000009">
    <property type="protein sequence ID" value="SEL08343.1"/>
    <property type="molecule type" value="Genomic_DNA"/>
</dbReference>
<keyword evidence="11" id="KW-0449">Lipoprotein</keyword>
<sequence length="205" mass="23890" precursor="true">MRRLWILMALLGLVIAPVQADTARDRLDHFFQEMESFQADFEQVVLTEQDEVMQATEGRVYLKRPNQFRWNYEKPYTQQIIADGQFLWTYDEDLAQATVQEMDAALGRTPVMLLSQPRPLEEDFHVEEQGEIEGMSWLALTPREAGSDFERLLIGMDEGQVRMMVLYDQFGQQTRIRFGDMDINPDIPAARFRFEPPPGVDVMHN</sequence>
<dbReference type="CDD" id="cd16325">
    <property type="entry name" value="LolA"/>
    <property type="match status" value="1"/>
</dbReference>
<reference evidence="12" key="1">
    <citation type="submission" date="2016-10" db="EMBL/GenBank/DDBJ databases">
        <authorList>
            <person name="Varghese N."/>
            <person name="Submissions S."/>
        </authorList>
    </citation>
    <scope>NUCLEOTIDE SEQUENCE [LARGE SCALE GENOMIC DNA]</scope>
    <source>
        <strain evidence="12">DSM 241</strain>
    </source>
</reference>
<evidence type="ECO:0000256" key="3">
    <source>
        <dbReference type="ARBA" id="ARBA00011245"/>
    </source>
</evidence>
<comment type="similarity">
    <text evidence="2 10">Belongs to the LolA family.</text>
</comment>
<dbReference type="STRING" id="1396821.SAMN05444515_10928"/>
<proteinExistence type="inferred from homology"/>
<dbReference type="Proteomes" id="UP000199256">
    <property type="component" value="Unassembled WGS sequence"/>
</dbReference>
<keyword evidence="9 10" id="KW-0143">Chaperone</keyword>
<evidence type="ECO:0000256" key="8">
    <source>
        <dbReference type="ARBA" id="ARBA00022927"/>
    </source>
</evidence>
<protein>
    <recommendedName>
        <fullName evidence="4 10">Outer-membrane lipoprotein carrier protein</fullName>
    </recommendedName>
</protein>
<dbReference type="InterPro" id="IPR029046">
    <property type="entry name" value="LolA/LolB/LppX"/>
</dbReference>
<feature type="chain" id="PRO_5011801694" description="Outer-membrane lipoprotein carrier protein" evidence="10">
    <location>
        <begin position="21"/>
        <end position="205"/>
    </location>
</feature>
<evidence type="ECO:0000256" key="5">
    <source>
        <dbReference type="ARBA" id="ARBA00022448"/>
    </source>
</evidence>
<keyword evidence="7 10" id="KW-0574">Periplasm</keyword>
<dbReference type="InterPro" id="IPR018323">
    <property type="entry name" value="OM_lipoprot_carrier_LolA_Pbac"/>
</dbReference>
<comment type="function">
    <text evidence="10">Participates in the translocation of lipoproteins from the inner membrane to the outer membrane. Only forms a complex with a lipoprotein if the residue after the N-terminal Cys is not an aspartate (The Asp acts as a targeting signal to indicate that the lipoprotein should stay in the inner membrane).</text>
</comment>
<keyword evidence="8 10" id="KW-0653">Protein transport</keyword>
<dbReference type="SUPFAM" id="SSF89392">
    <property type="entry name" value="Prokaryotic lipoproteins and lipoprotein localization factors"/>
    <property type="match status" value="1"/>
</dbReference>
<comment type="subunit">
    <text evidence="3 10">Monomer.</text>
</comment>
<evidence type="ECO:0000256" key="7">
    <source>
        <dbReference type="ARBA" id="ARBA00022764"/>
    </source>
</evidence>
<dbReference type="AlphaFoldDB" id="A0A1H7MAX8"/>
<keyword evidence="6 10" id="KW-0732">Signal</keyword>
<dbReference type="Pfam" id="PF03548">
    <property type="entry name" value="LolA"/>
    <property type="match status" value="1"/>
</dbReference>
<name>A0A1H7MAX8_9GAMM</name>
<gene>
    <name evidence="10" type="primary">lolA</name>
    <name evidence="11" type="ORF">SAMN05444515_10928</name>
</gene>
<evidence type="ECO:0000313" key="12">
    <source>
        <dbReference type="Proteomes" id="UP000199256"/>
    </source>
</evidence>
<dbReference type="Gene3D" id="2.50.20.10">
    <property type="entry name" value="Lipoprotein localisation LolA/LolB/LppX"/>
    <property type="match status" value="1"/>
</dbReference>
<feature type="signal peptide" evidence="10">
    <location>
        <begin position="1"/>
        <end position="20"/>
    </location>
</feature>
<evidence type="ECO:0000256" key="9">
    <source>
        <dbReference type="ARBA" id="ARBA00023186"/>
    </source>
</evidence>
<dbReference type="GO" id="GO:0044874">
    <property type="term" value="P:lipoprotein localization to outer membrane"/>
    <property type="evidence" value="ECO:0007669"/>
    <property type="project" value="UniProtKB-UniRule"/>
</dbReference>
<keyword evidence="5 10" id="KW-0813">Transport</keyword>